<evidence type="ECO:0000313" key="5">
    <source>
        <dbReference type="Proteomes" id="UP000037109"/>
    </source>
</evidence>
<accession>A0A0M0G7Z0</accession>
<dbReference type="OrthoDB" id="9763616at2"/>
<dbReference type="CDD" id="cd07389">
    <property type="entry name" value="MPP_PhoD"/>
    <property type="match status" value="1"/>
</dbReference>
<dbReference type="PANTHER" id="PTHR43606:SF2">
    <property type="entry name" value="ALKALINE PHOSPHATASE FAMILY PROTEIN (AFU_ORTHOLOGUE AFUA_5G03860)"/>
    <property type="match status" value="1"/>
</dbReference>
<dbReference type="InterPro" id="IPR052900">
    <property type="entry name" value="Phospholipid_Metab_Enz"/>
</dbReference>
<gene>
    <name evidence="4" type="ORF">AF332_01555</name>
</gene>
<keyword evidence="5" id="KW-1185">Reference proteome</keyword>
<evidence type="ECO:0000259" key="2">
    <source>
        <dbReference type="Pfam" id="PF09423"/>
    </source>
</evidence>
<dbReference type="Gene3D" id="2.60.40.380">
    <property type="entry name" value="Purple acid phosphatase-like, N-terminal"/>
    <property type="match status" value="1"/>
</dbReference>
<dbReference type="Gene3D" id="3.60.21.70">
    <property type="entry name" value="PhoD-like phosphatase"/>
    <property type="match status" value="1"/>
</dbReference>
<proteinExistence type="predicted"/>
<dbReference type="Pfam" id="PF09423">
    <property type="entry name" value="PhoD"/>
    <property type="match status" value="1"/>
</dbReference>
<evidence type="ECO:0000313" key="4">
    <source>
        <dbReference type="EMBL" id="KON85657.1"/>
    </source>
</evidence>
<feature type="compositionally biased region" description="Basic and acidic residues" evidence="1">
    <location>
        <begin position="333"/>
        <end position="346"/>
    </location>
</feature>
<evidence type="ECO:0000256" key="1">
    <source>
        <dbReference type="SAM" id="MobiDB-lite"/>
    </source>
</evidence>
<evidence type="ECO:0000259" key="3">
    <source>
        <dbReference type="Pfam" id="PF16655"/>
    </source>
</evidence>
<name>A0A0M0G7Z0_SPOGL</name>
<dbReference type="AlphaFoldDB" id="A0A0M0G7Z0"/>
<dbReference type="InterPro" id="IPR038607">
    <property type="entry name" value="PhoD-like_sf"/>
</dbReference>
<dbReference type="Pfam" id="PF16655">
    <property type="entry name" value="PhoD_N"/>
    <property type="match status" value="1"/>
</dbReference>
<sequence length="549" mass="62086">MDKEKEIKELSSLLHIEKSKLEKMDRRYFLQASSKVAALAVGLTIANSLFGNSTQAAEPEFKSYPFTLGVASGDPLPDGVVLWTRLAPDPLNGGGMKAHDVPVRWEVSADEGFRQIVKHGVEFARHQLGHSVHVEVEGLDPNSIYYYRFKVGSDMSPVGRTKTLPAFNTDVSRMTFAFASCQNWQTGYYTAFKHMAQEDLDLVIHLGDYIYEGGISNDGVRPHNSDEIRTLEDYRNRYALYKSDTNLQAAHAAFPWVVTMDDHEVDNNFAGLIPSTYEPVEQFIKRRADAYQAYYEHMPLRRSSLPDGEGMQLYRRLAVGHLVDFHVLDTRQYRDDQANGDGRDEPNAESMDPNRSITGDEQERWILDGLSQSKTRWHVLAQQVFFAERDFKDGEGEEVSMDAWDGYSANRERILNFIKDNGISNFVVLTGDVHNSWANEIKSDFKDQNSANLGVEFVGTSISSGGDGSDINNTTPVILAENPHIKFFNNYRGYVRCTVTPETWTTDYRVVPYVRRPDAPIATRATFIVENGKNELKKIYDVPLTVTSQ</sequence>
<protein>
    <submittedName>
        <fullName evidence="4">Alkaline phosphatase</fullName>
    </submittedName>
</protein>
<dbReference type="RefSeq" id="WP_053433052.1">
    <property type="nucleotide sequence ID" value="NZ_LGUF01000007.1"/>
</dbReference>
<dbReference type="SUPFAM" id="SSF56300">
    <property type="entry name" value="Metallo-dependent phosphatases"/>
    <property type="match status" value="1"/>
</dbReference>
<dbReference type="InterPro" id="IPR029052">
    <property type="entry name" value="Metallo-depent_PP-like"/>
</dbReference>
<dbReference type="EMBL" id="LGUF01000007">
    <property type="protein sequence ID" value="KON85657.1"/>
    <property type="molecule type" value="Genomic_DNA"/>
</dbReference>
<comment type="caution">
    <text evidence="4">The sequence shown here is derived from an EMBL/GenBank/DDBJ whole genome shotgun (WGS) entry which is preliminary data.</text>
</comment>
<feature type="region of interest" description="Disordered" evidence="1">
    <location>
        <begin position="333"/>
        <end position="358"/>
    </location>
</feature>
<dbReference type="STRING" id="1459.AF332_01555"/>
<feature type="domain" description="Phospholipase D N-terminal" evidence="3">
    <location>
        <begin position="68"/>
        <end position="163"/>
    </location>
</feature>
<feature type="domain" description="PhoD-like phosphatase metallophosphatase" evidence="2">
    <location>
        <begin position="176"/>
        <end position="508"/>
    </location>
</feature>
<dbReference type="Proteomes" id="UP000037109">
    <property type="component" value="Unassembled WGS sequence"/>
</dbReference>
<dbReference type="InterPro" id="IPR018946">
    <property type="entry name" value="PhoD-like_MPP"/>
</dbReference>
<dbReference type="PATRIC" id="fig|1459.3.peg.345"/>
<dbReference type="PANTHER" id="PTHR43606">
    <property type="entry name" value="PHOSPHATASE, PUTATIVE (AFU_ORTHOLOGUE AFUA_6G08710)-RELATED"/>
    <property type="match status" value="1"/>
</dbReference>
<reference evidence="5" key="1">
    <citation type="submission" date="2015-07" db="EMBL/GenBank/DDBJ databases">
        <title>Fjat-10036 dsm4.</title>
        <authorList>
            <person name="Liu B."/>
            <person name="Wang J."/>
            <person name="Zhu Y."/>
            <person name="Liu G."/>
            <person name="Chen Q."/>
            <person name="Chen Z."/>
            <person name="Lan J."/>
            <person name="Che J."/>
            <person name="Ge C."/>
            <person name="Shi H."/>
            <person name="Pan Z."/>
            <person name="Liu X."/>
        </authorList>
    </citation>
    <scope>NUCLEOTIDE SEQUENCE [LARGE SCALE GENOMIC DNA]</scope>
    <source>
        <strain evidence="5">DSM 4</strain>
    </source>
</reference>
<organism evidence="4 5">
    <name type="scientific">Sporosarcina globispora</name>
    <name type="common">Bacillus globisporus</name>
    <dbReference type="NCBI Taxonomy" id="1459"/>
    <lineage>
        <taxon>Bacteria</taxon>
        <taxon>Bacillati</taxon>
        <taxon>Bacillota</taxon>
        <taxon>Bacilli</taxon>
        <taxon>Bacillales</taxon>
        <taxon>Caryophanaceae</taxon>
        <taxon>Sporosarcina</taxon>
    </lineage>
</organism>
<dbReference type="InterPro" id="IPR032093">
    <property type="entry name" value="PhoD_N"/>
</dbReference>